<dbReference type="EnsemblPlants" id="OPUNC11G08370.1">
    <property type="protein sequence ID" value="OPUNC11G08370.1"/>
    <property type="gene ID" value="OPUNC11G08370"/>
</dbReference>
<feature type="compositionally biased region" description="Basic and acidic residues" evidence="1">
    <location>
        <begin position="22"/>
        <end position="36"/>
    </location>
</feature>
<accession>A0A0E0MEE6</accession>
<sequence>MMQFCINQCLLPKEGGSSNIPEPDHPWDDIPKDTPRSIDVAPKLPRPPVKKLVCGEGQKDNKGDDEAPREKIERREEASVSVIVSTVVEGKGHEPEVQRVSYVQQDIEETLGLEWEDIEPDVYEDSSPAKEDVGAPLVQDNDKDKAEVPRCHQQPRGSVLCGYYTCEFLRCNGRYRTNLEDWDIYHFIHHECCHEIGRFFDPEGSLAMIDDYKSLRDWSL</sequence>
<dbReference type="Proteomes" id="UP000026962">
    <property type="component" value="Chromosome 11"/>
</dbReference>
<dbReference type="Gramene" id="OPUNC11G08370.1">
    <property type="protein sequence ID" value="OPUNC11G08370.1"/>
    <property type="gene ID" value="OPUNC11G08370"/>
</dbReference>
<dbReference type="AlphaFoldDB" id="A0A0E0MEE6"/>
<name>A0A0E0MEE6_ORYPU</name>
<proteinExistence type="predicted"/>
<evidence type="ECO:0000256" key="1">
    <source>
        <dbReference type="SAM" id="MobiDB-lite"/>
    </source>
</evidence>
<organism evidence="2">
    <name type="scientific">Oryza punctata</name>
    <name type="common">Red rice</name>
    <dbReference type="NCBI Taxonomy" id="4537"/>
    <lineage>
        <taxon>Eukaryota</taxon>
        <taxon>Viridiplantae</taxon>
        <taxon>Streptophyta</taxon>
        <taxon>Embryophyta</taxon>
        <taxon>Tracheophyta</taxon>
        <taxon>Spermatophyta</taxon>
        <taxon>Magnoliopsida</taxon>
        <taxon>Liliopsida</taxon>
        <taxon>Poales</taxon>
        <taxon>Poaceae</taxon>
        <taxon>BOP clade</taxon>
        <taxon>Oryzoideae</taxon>
        <taxon>Oryzeae</taxon>
        <taxon>Oryzinae</taxon>
        <taxon>Oryza</taxon>
    </lineage>
</organism>
<keyword evidence="3" id="KW-1185">Reference proteome</keyword>
<protein>
    <submittedName>
        <fullName evidence="2">Uncharacterized protein</fullName>
    </submittedName>
</protein>
<feature type="region of interest" description="Disordered" evidence="1">
    <location>
        <begin position="124"/>
        <end position="149"/>
    </location>
</feature>
<evidence type="ECO:0000313" key="2">
    <source>
        <dbReference type="EnsemblPlants" id="OPUNC11G08370.1"/>
    </source>
</evidence>
<evidence type="ECO:0000313" key="3">
    <source>
        <dbReference type="Proteomes" id="UP000026962"/>
    </source>
</evidence>
<feature type="compositionally biased region" description="Basic and acidic residues" evidence="1">
    <location>
        <begin position="140"/>
        <end position="149"/>
    </location>
</feature>
<reference evidence="2" key="1">
    <citation type="submission" date="2015-04" db="UniProtKB">
        <authorList>
            <consortium name="EnsemblPlants"/>
        </authorList>
    </citation>
    <scope>IDENTIFICATION</scope>
</reference>
<dbReference type="HOGENOM" id="CLU_1257853_0_0_1"/>
<feature type="region of interest" description="Disordered" evidence="1">
    <location>
        <begin position="12"/>
        <end position="76"/>
    </location>
</feature>
<reference evidence="2" key="2">
    <citation type="submission" date="2018-05" db="EMBL/GenBank/DDBJ databases">
        <title>OpunRS2 (Oryza punctata Reference Sequence Version 2).</title>
        <authorList>
            <person name="Zhang J."/>
            <person name="Kudrna D."/>
            <person name="Lee S."/>
            <person name="Talag J."/>
            <person name="Welchert J."/>
            <person name="Wing R.A."/>
        </authorList>
    </citation>
    <scope>NUCLEOTIDE SEQUENCE [LARGE SCALE GENOMIC DNA]</scope>
</reference>
<feature type="compositionally biased region" description="Basic and acidic residues" evidence="1">
    <location>
        <begin position="57"/>
        <end position="76"/>
    </location>
</feature>